<dbReference type="InterPro" id="IPR008145">
    <property type="entry name" value="GK/Ca_channel_bsu"/>
</dbReference>
<dbReference type="SMART" id="SM00326">
    <property type="entry name" value="SH3"/>
    <property type="match status" value="1"/>
</dbReference>
<protein>
    <recommendedName>
        <fullName evidence="8">Guanylate kinase-like domain-containing protein</fullName>
    </recommendedName>
</protein>
<dbReference type="InterPro" id="IPR050716">
    <property type="entry name" value="MAGUK"/>
</dbReference>
<organism evidence="6 7">
    <name type="scientific">Schistosoma margrebowiei</name>
    <dbReference type="NCBI Taxonomy" id="48269"/>
    <lineage>
        <taxon>Eukaryota</taxon>
        <taxon>Metazoa</taxon>
        <taxon>Spiralia</taxon>
        <taxon>Lophotrochozoa</taxon>
        <taxon>Platyhelminthes</taxon>
        <taxon>Trematoda</taxon>
        <taxon>Digenea</taxon>
        <taxon>Strigeidida</taxon>
        <taxon>Schistosomatoidea</taxon>
        <taxon>Schistosomatidae</taxon>
        <taxon>Schistosoma</taxon>
    </lineage>
</organism>
<dbReference type="SMART" id="SM00072">
    <property type="entry name" value="GuKc"/>
    <property type="match status" value="1"/>
</dbReference>
<dbReference type="FunFam" id="3.30.63.10:FF:000002">
    <property type="entry name" value="Guanylate kinase 1"/>
    <property type="match status" value="1"/>
</dbReference>
<keyword evidence="3" id="KW-0732">Signal</keyword>
<dbReference type="PROSITE" id="PS00856">
    <property type="entry name" value="GUANYLATE_KINASE_1"/>
    <property type="match status" value="1"/>
</dbReference>
<dbReference type="AlphaFoldDB" id="A0AA84ZSN0"/>
<comment type="similarity">
    <text evidence="1">Belongs to the MAGUK family.</text>
</comment>
<keyword evidence="2" id="KW-0728">SH3 domain</keyword>
<feature type="signal peptide" evidence="3">
    <location>
        <begin position="1"/>
        <end position="18"/>
    </location>
</feature>
<dbReference type="FunFam" id="3.40.50.300:FF:000146">
    <property type="entry name" value="MAGUK p55 subfamily member 6 isoform X1"/>
    <property type="match status" value="1"/>
</dbReference>
<dbReference type="InterPro" id="IPR020590">
    <property type="entry name" value="Guanylate_kinase_CS"/>
</dbReference>
<feature type="chain" id="PRO_5041697680" description="Guanylate kinase-like domain-containing protein" evidence="3">
    <location>
        <begin position="19"/>
        <end position="395"/>
    </location>
</feature>
<dbReference type="Proteomes" id="UP000050790">
    <property type="component" value="Unassembled WGS sequence"/>
</dbReference>
<dbReference type="SUPFAM" id="SSF52540">
    <property type="entry name" value="P-loop containing nucleoside triphosphate hydrolases"/>
    <property type="match status" value="1"/>
</dbReference>
<evidence type="ECO:0000259" key="5">
    <source>
        <dbReference type="SMART" id="SM00326"/>
    </source>
</evidence>
<evidence type="ECO:0000259" key="4">
    <source>
        <dbReference type="SMART" id="SM00072"/>
    </source>
</evidence>
<accession>A0AA84ZSN0</accession>
<evidence type="ECO:0008006" key="8">
    <source>
        <dbReference type="Google" id="ProtNLM"/>
    </source>
</evidence>
<name>A0AA84ZSN0_9TREM</name>
<feature type="domain" description="Guanylate kinase/L-type calcium channel beta subunit" evidence="4">
    <location>
        <begin position="197"/>
        <end position="383"/>
    </location>
</feature>
<dbReference type="InterPro" id="IPR027417">
    <property type="entry name" value="P-loop_NTPase"/>
</dbReference>
<evidence type="ECO:0000313" key="7">
    <source>
        <dbReference type="WBParaSite" id="SMRG1_46840.1"/>
    </source>
</evidence>
<dbReference type="Gene3D" id="3.40.50.300">
    <property type="entry name" value="P-loop containing nucleotide triphosphate hydrolases"/>
    <property type="match status" value="1"/>
</dbReference>
<proteinExistence type="inferred from homology"/>
<dbReference type="WBParaSite" id="SMRG1_46840.1">
    <property type="protein sequence ID" value="SMRG1_46840.1"/>
    <property type="gene ID" value="SMRG1_46840"/>
</dbReference>
<dbReference type="InterPro" id="IPR001452">
    <property type="entry name" value="SH3_domain"/>
</dbReference>
<sequence>MIKILLFQALLQTYDVIAQDVYGPESIRVTPPPLSSFLNGDEDDHMESDTDQPQVTRVCLVQFQKNTDEPIIYVRAMFDNSPENDDLIPCSQAGIHFHVRDILQIISKDDHNWWQARLWGSDCQAPAGLIPSPELQEWRMANKAAELSREMGITHCGAWFKRRKRHFKDKYKNKHSAIYDQLDLVTYEEVVRLPQFRRRTLVLLGAHGVGRRHIKNCLIQSSPDKFAYPIPHTTRTPRKDEVNGKNYYFISHDEMIRDIANNEYLEYGSHEGAMYGTKLDTIRQIHATSLIAILDVEPQALKILRTAEFAPCIVFIAAPTLTNITNGQNNNNGNNNNDESLERLTRDSALLEQHYSHFFDLKIINNDIEETIIQLKRAIDDFQITPQWIPVTWVY</sequence>
<reference evidence="7" key="1">
    <citation type="submission" date="2023-11" db="UniProtKB">
        <authorList>
            <consortium name="WormBaseParasite"/>
        </authorList>
    </citation>
    <scope>IDENTIFICATION</scope>
</reference>
<evidence type="ECO:0000313" key="6">
    <source>
        <dbReference type="Proteomes" id="UP000050790"/>
    </source>
</evidence>
<dbReference type="Gene3D" id="2.30.30.40">
    <property type="entry name" value="SH3 Domains"/>
    <property type="match status" value="1"/>
</dbReference>
<dbReference type="CDD" id="cd12035">
    <property type="entry name" value="SH3_MPP1-like"/>
    <property type="match status" value="1"/>
</dbReference>
<dbReference type="SUPFAM" id="SSF50044">
    <property type="entry name" value="SH3-domain"/>
    <property type="match status" value="1"/>
</dbReference>
<evidence type="ECO:0000256" key="2">
    <source>
        <dbReference type="ARBA" id="ARBA00022443"/>
    </source>
</evidence>
<dbReference type="Pfam" id="PF00625">
    <property type="entry name" value="Guanylate_kin"/>
    <property type="match status" value="1"/>
</dbReference>
<feature type="domain" description="SH3" evidence="5">
    <location>
        <begin position="72"/>
        <end position="139"/>
    </location>
</feature>
<evidence type="ECO:0000256" key="3">
    <source>
        <dbReference type="SAM" id="SignalP"/>
    </source>
</evidence>
<dbReference type="InterPro" id="IPR036028">
    <property type="entry name" value="SH3-like_dom_sf"/>
</dbReference>
<evidence type="ECO:0000256" key="1">
    <source>
        <dbReference type="ARBA" id="ARBA00007014"/>
    </source>
</evidence>
<dbReference type="PANTHER" id="PTHR23122">
    <property type="entry name" value="MEMBRANE-ASSOCIATED GUANYLATE KINASE MAGUK"/>
    <property type="match status" value="1"/>
</dbReference>
<dbReference type="CDD" id="cd00071">
    <property type="entry name" value="GMPK"/>
    <property type="match status" value="1"/>
</dbReference>